<protein>
    <submittedName>
        <fullName evidence="1">Uncharacterized protein</fullName>
    </submittedName>
</protein>
<comment type="caution">
    <text evidence="1">The sequence shown here is derived from an EMBL/GenBank/DDBJ whole genome shotgun (WGS) entry which is preliminary data.</text>
</comment>
<organism evidence="1 2">
    <name type="scientific">Arthrobacter flavus</name>
    <dbReference type="NCBI Taxonomy" id="95172"/>
    <lineage>
        <taxon>Bacteria</taxon>
        <taxon>Bacillati</taxon>
        <taxon>Actinomycetota</taxon>
        <taxon>Actinomycetes</taxon>
        <taxon>Micrococcales</taxon>
        <taxon>Micrococcaceae</taxon>
        <taxon>Arthrobacter</taxon>
    </lineage>
</organism>
<keyword evidence="2" id="KW-1185">Reference proteome</keyword>
<dbReference type="RefSeq" id="WP_343878282.1">
    <property type="nucleotide sequence ID" value="NZ_BAAAIJ010000013.1"/>
</dbReference>
<evidence type="ECO:0000313" key="2">
    <source>
        <dbReference type="Proteomes" id="UP001597307"/>
    </source>
</evidence>
<sequence length="205" mass="22942">MLFWKKLPSRKPESQKREALTYYHGGVDSLSVGEIIIPRNKNLQWSGTKLTWQGVPAEELGDHGDTVSITTDREVAKGYAGEYMSPRGARVPGRVYEVKPLGEAVVDPDWLWSFPAIARCTEGSEIVAVLDQMPVENNPSVLVKALVKYYAYAATGAPVYDDQGYVIFTPELAQLGKTEQSLKALGKWPQKHQYLYYEPQRTPGH</sequence>
<dbReference type="Proteomes" id="UP001597307">
    <property type="component" value="Unassembled WGS sequence"/>
</dbReference>
<dbReference type="EMBL" id="JBHUGA010000030">
    <property type="protein sequence ID" value="MFD1846801.1"/>
    <property type="molecule type" value="Genomic_DNA"/>
</dbReference>
<name>A0ABW4Q7V8_9MICC</name>
<reference evidence="2" key="1">
    <citation type="journal article" date="2019" name="Int. J. Syst. Evol. Microbiol.">
        <title>The Global Catalogue of Microorganisms (GCM) 10K type strain sequencing project: providing services to taxonomists for standard genome sequencing and annotation.</title>
        <authorList>
            <consortium name="The Broad Institute Genomics Platform"/>
            <consortium name="The Broad Institute Genome Sequencing Center for Infectious Disease"/>
            <person name="Wu L."/>
            <person name="Ma J."/>
        </authorList>
    </citation>
    <scope>NUCLEOTIDE SEQUENCE [LARGE SCALE GENOMIC DNA]</scope>
    <source>
        <strain evidence="2">JCM 11496</strain>
    </source>
</reference>
<gene>
    <name evidence="1" type="ORF">ACFSFX_09345</name>
</gene>
<proteinExistence type="predicted"/>
<accession>A0ABW4Q7V8</accession>
<evidence type="ECO:0000313" key="1">
    <source>
        <dbReference type="EMBL" id="MFD1846801.1"/>
    </source>
</evidence>